<evidence type="ECO:0000313" key="3">
    <source>
        <dbReference type="EMBL" id="EKX35195.1"/>
    </source>
</evidence>
<feature type="compositionally biased region" description="Basic and acidic residues" evidence="1">
    <location>
        <begin position="179"/>
        <end position="202"/>
    </location>
</feature>
<name>L1IH91_GUITC</name>
<feature type="region of interest" description="Disordered" evidence="1">
    <location>
        <begin position="179"/>
        <end position="219"/>
    </location>
</feature>
<accession>L1IH91</accession>
<reference evidence="3 5" key="1">
    <citation type="journal article" date="2012" name="Nature">
        <title>Algal genomes reveal evolutionary mosaicism and the fate of nucleomorphs.</title>
        <authorList>
            <consortium name="DOE Joint Genome Institute"/>
            <person name="Curtis B.A."/>
            <person name="Tanifuji G."/>
            <person name="Burki F."/>
            <person name="Gruber A."/>
            <person name="Irimia M."/>
            <person name="Maruyama S."/>
            <person name="Arias M.C."/>
            <person name="Ball S.G."/>
            <person name="Gile G.H."/>
            <person name="Hirakawa Y."/>
            <person name="Hopkins J.F."/>
            <person name="Kuo A."/>
            <person name="Rensing S.A."/>
            <person name="Schmutz J."/>
            <person name="Symeonidi A."/>
            <person name="Elias M."/>
            <person name="Eveleigh R.J."/>
            <person name="Herman E.K."/>
            <person name="Klute M.J."/>
            <person name="Nakayama T."/>
            <person name="Obornik M."/>
            <person name="Reyes-Prieto A."/>
            <person name="Armbrust E.V."/>
            <person name="Aves S.J."/>
            <person name="Beiko R.G."/>
            <person name="Coutinho P."/>
            <person name="Dacks J.B."/>
            <person name="Durnford D.G."/>
            <person name="Fast N.M."/>
            <person name="Green B.R."/>
            <person name="Grisdale C.J."/>
            <person name="Hempel F."/>
            <person name="Henrissat B."/>
            <person name="Hoppner M.P."/>
            <person name="Ishida K."/>
            <person name="Kim E."/>
            <person name="Koreny L."/>
            <person name="Kroth P.G."/>
            <person name="Liu Y."/>
            <person name="Malik S.B."/>
            <person name="Maier U.G."/>
            <person name="McRose D."/>
            <person name="Mock T."/>
            <person name="Neilson J.A."/>
            <person name="Onodera N.T."/>
            <person name="Poole A.M."/>
            <person name="Pritham E.J."/>
            <person name="Richards T.A."/>
            <person name="Rocap G."/>
            <person name="Roy S.W."/>
            <person name="Sarai C."/>
            <person name="Schaack S."/>
            <person name="Shirato S."/>
            <person name="Slamovits C.H."/>
            <person name="Spencer D.F."/>
            <person name="Suzuki S."/>
            <person name="Worden A.Z."/>
            <person name="Zauner S."/>
            <person name="Barry K."/>
            <person name="Bell C."/>
            <person name="Bharti A.K."/>
            <person name="Crow J.A."/>
            <person name="Grimwood J."/>
            <person name="Kramer R."/>
            <person name="Lindquist E."/>
            <person name="Lucas S."/>
            <person name="Salamov A."/>
            <person name="McFadden G.I."/>
            <person name="Lane C.E."/>
            <person name="Keeling P.J."/>
            <person name="Gray M.W."/>
            <person name="Grigoriev I.V."/>
            <person name="Archibald J.M."/>
        </authorList>
    </citation>
    <scope>NUCLEOTIDE SEQUENCE</scope>
    <source>
        <strain evidence="3 5">CCMP2712</strain>
    </source>
</reference>
<feature type="region of interest" description="Disordered" evidence="1">
    <location>
        <begin position="256"/>
        <end position="310"/>
    </location>
</feature>
<reference evidence="4" key="3">
    <citation type="submission" date="2016-03" db="UniProtKB">
        <authorList>
            <consortium name="EnsemblProtists"/>
        </authorList>
    </citation>
    <scope>IDENTIFICATION</scope>
</reference>
<dbReference type="EMBL" id="JH993095">
    <property type="protein sequence ID" value="EKX35195.1"/>
    <property type="molecule type" value="Genomic_DNA"/>
</dbReference>
<dbReference type="RefSeq" id="XP_005822175.1">
    <property type="nucleotide sequence ID" value="XM_005822118.1"/>
</dbReference>
<dbReference type="PaxDb" id="55529-EKX35195"/>
<sequence>MVRGVAAAMLGLLLACAVMVVLLRADKEDTAGTSLLARSSPPSIPPSGSAYRETMRMARRADLYRQAAFDDAVEDQDKKVEKDEKLAMKIEEVDKKKSREREVKTLLDIAKARNKAAEMADKQLDKRAEKLQTDRAKDAKEPRHADEEKKPEHASEQRAKAVAGSVKRMATEAYQAYQDDLKEAERRDKKRQESFMNAKKEEEKEDKEDDDDHQRQLAMGRRKRKLWWWALKREEKRDLERKARWKQDLTKAEKMMESIQQGHDSALTSSREQQAVASERQKEGVMKADPAKMPRKEREEKASKGKEALRQATELVDQARSKFLEADAKHQVAMDELKKEEQVESLKKQNDWKTILSKSSDGKKAREKMKMKVKLSLETVKKRQRELAEAVNHQVGHAHVQFWC</sequence>
<dbReference type="OMA" id="NTKNEGA"/>
<feature type="signal peptide" evidence="2">
    <location>
        <begin position="1"/>
        <end position="25"/>
    </location>
</feature>
<dbReference type="GeneID" id="17291947"/>
<dbReference type="EnsemblProtists" id="EKX35195">
    <property type="protein sequence ID" value="EKX35195"/>
    <property type="gene ID" value="GUITHDRAFT_146691"/>
</dbReference>
<evidence type="ECO:0000256" key="2">
    <source>
        <dbReference type="SAM" id="SignalP"/>
    </source>
</evidence>
<feature type="compositionally biased region" description="Polar residues" evidence="1">
    <location>
        <begin position="258"/>
        <end position="276"/>
    </location>
</feature>
<protein>
    <recommendedName>
        <fullName evidence="6">Trichohyalin-plectin-homology domain-containing protein</fullName>
    </recommendedName>
</protein>
<dbReference type="AlphaFoldDB" id="L1IH91"/>
<evidence type="ECO:0000313" key="4">
    <source>
        <dbReference type="EnsemblProtists" id="EKX35195"/>
    </source>
</evidence>
<reference evidence="5" key="2">
    <citation type="submission" date="2012-11" db="EMBL/GenBank/DDBJ databases">
        <authorList>
            <person name="Kuo A."/>
            <person name="Curtis B.A."/>
            <person name="Tanifuji G."/>
            <person name="Burki F."/>
            <person name="Gruber A."/>
            <person name="Irimia M."/>
            <person name="Maruyama S."/>
            <person name="Arias M.C."/>
            <person name="Ball S.G."/>
            <person name="Gile G.H."/>
            <person name="Hirakawa Y."/>
            <person name="Hopkins J.F."/>
            <person name="Rensing S.A."/>
            <person name="Schmutz J."/>
            <person name="Symeonidi A."/>
            <person name="Elias M."/>
            <person name="Eveleigh R.J."/>
            <person name="Herman E.K."/>
            <person name="Klute M.J."/>
            <person name="Nakayama T."/>
            <person name="Obornik M."/>
            <person name="Reyes-Prieto A."/>
            <person name="Armbrust E.V."/>
            <person name="Aves S.J."/>
            <person name="Beiko R.G."/>
            <person name="Coutinho P."/>
            <person name="Dacks J.B."/>
            <person name="Durnford D.G."/>
            <person name="Fast N.M."/>
            <person name="Green B.R."/>
            <person name="Grisdale C."/>
            <person name="Hempe F."/>
            <person name="Henrissat B."/>
            <person name="Hoppner M.P."/>
            <person name="Ishida K.-I."/>
            <person name="Kim E."/>
            <person name="Koreny L."/>
            <person name="Kroth P.G."/>
            <person name="Liu Y."/>
            <person name="Malik S.-B."/>
            <person name="Maier U.G."/>
            <person name="McRose D."/>
            <person name="Mock T."/>
            <person name="Neilson J.A."/>
            <person name="Onodera N.T."/>
            <person name="Poole A.M."/>
            <person name="Pritham E.J."/>
            <person name="Richards T.A."/>
            <person name="Rocap G."/>
            <person name="Roy S.W."/>
            <person name="Sarai C."/>
            <person name="Schaack S."/>
            <person name="Shirato S."/>
            <person name="Slamovits C.H."/>
            <person name="Spencer D.F."/>
            <person name="Suzuki S."/>
            <person name="Worden A.Z."/>
            <person name="Zauner S."/>
            <person name="Barry K."/>
            <person name="Bell C."/>
            <person name="Bharti A.K."/>
            <person name="Crow J.A."/>
            <person name="Grimwood J."/>
            <person name="Kramer R."/>
            <person name="Lindquist E."/>
            <person name="Lucas S."/>
            <person name="Salamov A."/>
            <person name="McFadden G.I."/>
            <person name="Lane C.E."/>
            <person name="Keeling P.J."/>
            <person name="Gray M.W."/>
            <person name="Grigoriev I.V."/>
            <person name="Archibald J.M."/>
        </authorList>
    </citation>
    <scope>NUCLEOTIDE SEQUENCE</scope>
    <source>
        <strain evidence="5">CCMP2712</strain>
    </source>
</reference>
<gene>
    <name evidence="3" type="ORF">GUITHDRAFT_146691</name>
</gene>
<feature type="region of interest" description="Disordered" evidence="1">
    <location>
        <begin position="132"/>
        <end position="167"/>
    </location>
</feature>
<keyword evidence="2" id="KW-0732">Signal</keyword>
<proteinExistence type="predicted"/>
<dbReference type="KEGG" id="gtt:GUITHDRAFT_146691"/>
<dbReference type="HOGENOM" id="CLU_682317_0_0_1"/>
<feature type="compositionally biased region" description="Basic and acidic residues" evidence="1">
    <location>
        <begin position="132"/>
        <end position="159"/>
    </location>
</feature>
<feature type="compositionally biased region" description="Basic and acidic residues" evidence="1">
    <location>
        <begin position="279"/>
        <end position="309"/>
    </location>
</feature>
<organism evidence="3">
    <name type="scientific">Guillardia theta (strain CCMP2712)</name>
    <name type="common">Cryptophyte</name>
    <dbReference type="NCBI Taxonomy" id="905079"/>
    <lineage>
        <taxon>Eukaryota</taxon>
        <taxon>Cryptophyceae</taxon>
        <taxon>Pyrenomonadales</taxon>
        <taxon>Geminigeraceae</taxon>
        <taxon>Guillardia</taxon>
    </lineage>
</organism>
<keyword evidence="5" id="KW-1185">Reference proteome</keyword>
<feature type="chain" id="PRO_5008770018" description="Trichohyalin-plectin-homology domain-containing protein" evidence="2">
    <location>
        <begin position="26"/>
        <end position="404"/>
    </location>
</feature>
<evidence type="ECO:0000313" key="5">
    <source>
        <dbReference type="Proteomes" id="UP000011087"/>
    </source>
</evidence>
<dbReference type="Proteomes" id="UP000011087">
    <property type="component" value="Unassembled WGS sequence"/>
</dbReference>
<evidence type="ECO:0008006" key="6">
    <source>
        <dbReference type="Google" id="ProtNLM"/>
    </source>
</evidence>
<evidence type="ECO:0000256" key="1">
    <source>
        <dbReference type="SAM" id="MobiDB-lite"/>
    </source>
</evidence>
<dbReference type="PROSITE" id="PS51257">
    <property type="entry name" value="PROKAR_LIPOPROTEIN"/>
    <property type="match status" value="1"/>
</dbReference>